<evidence type="ECO:0000256" key="1">
    <source>
        <dbReference type="SAM" id="MobiDB-lite"/>
    </source>
</evidence>
<reference evidence="2" key="2">
    <citation type="submission" date="2020-05" db="UniProtKB">
        <authorList>
            <consortium name="EnsemblMetazoa"/>
        </authorList>
    </citation>
    <scope>IDENTIFICATION</scope>
    <source>
        <strain evidence="2">FAR1</strain>
    </source>
</reference>
<dbReference type="AlphaFoldDB" id="A0A182QC78"/>
<protein>
    <submittedName>
        <fullName evidence="2">Uncharacterized protein</fullName>
    </submittedName>
</protein>
<evidence type="ECO:0000313" key="2">
    <source>
        <dbReference type="EnsemblMetazoa" id="AFAF007261-PA"/>
    </source>
</evidence>
<feature type="compositionally biased region" description="Low complexity" evidence="1">
    <location>
        <begin position="112"/>
        <end position="127"/>
    </location>
</feature>
<sequence length="127" mass="14794">MTGWEKQEEKTTVKATDPNHLEKEQETERAFADFARSQPVQDGIAKCTDAFQKDREFQKQMQREHRAAIRQNTQPKKKSPSVNKQQEDPAASQGKPVGDYWQDVRGKRIGIQNQHHQQQAPQEQKRQ</sequence>
<dbReference type="Proteomes" id="UP000075886">
    <property type="component" value="Unassembled WGS sequence"/>
</dbReference>
<organism evidence="2 3">
    <name type="scientific">Anopheles farauti</name>
    <dbReference type="NCBI Taxonomy" id="69004"/>
    <lineage>
        <taxon>Eukaryota</taxon>
        <taxon>Metazoa</taxon>
        <taxon>Ecdysozoa</taxon>
        <taxon>Arthropoda</taxon>
        <taxon>Hexapoda</taxon>
        <taxon>Insecta</taxon>
        <taxon>Pterygota</taxon>
        <taxon>Neoptera</taxon>
        <taxon>Endopterygota</taxon>
        <taxon>Diptera</taxon>
        <taxon>Nematocera</taxon>
        <taxon>Culicoidea</taxon>
        <taxon>Culicidae</taxon>
        <taxon>Anophelinae</taxon>
        <taxon>Anopheles</taxon>
    </lineage>
</organism>
<reference evidence="3" key="1">
    <citation type="submission" date="2014-01" db="EMBL/GenBank/DDBJ databases">
        <title>The Genome Sequence of Anopheles farauti FAR1 (V2).</title>
        <authorList>
            <consortium name="The Broad Institute Genomics Platform"/>
            <person name="Neafsey D.E."/>
            <person name="Besansky N."/>
            <person name="Howell P."/>
            <person name="Walton C."/>
            <person name="Young S.K."/>
            <person name="Zeng Q."/>
            <person name="Gargeya S."/>
            <person name="Fitzgerald M."/>
            <person name="Haas B."/>
            <person name="Abouelleil A."/>
            <person name="Allen A.W."/>
            <person name="Alvarado L."/>
            <person name="Arachchi H.M."/>
            <person name="Berlin A.M."/>
            <person name="Chapman S.B."/>
            <person name="Gainer-Dewar J."/>
            <person name="Goldberg J."/>
            <person name="Griggs A."/>
            <person name="Gujja S."/>
            <person name="Hansen M."/>
            <person name="Howarth C."/>
            <person name="Imamovic A."/>
            <person name="Ireland A."/>
            <person name="Larimer J."/>
            <person name="McCowan C."/>
            <person name="Murphy C."/>
            <person name="Pearson M."/>
            <person name="Poon T.W."/>
            <person name="Priest M."/>
            <person name="Roberts A."/>
            <person name="Saif S."/>
            <person name="Shea T."/>
            <person name="Sisk P."/>
            <person name="Sykes S."/>
            <person name="Wortman J."/>
            <person name="Nusbaum C."/>
            <person name="Birren B."/>
        </authorList>
    </citation>
    <scope>NUCLEOTIDE SEQUENCE [LARGE SCALE GENOMIC DNA]</scope>
    <source>
        <strain evidence="3">FAR1</strain>
    </source>
</reference>
<feature type="compositionally biased region" description="Polar residues" evidence="1">
    <location>
        <begin position="70"/>
        <end position="84"/>
    </location>
</feature>
<name>A0A182QC78_9DIPT</name>
<keyword evidence="3" id="KW-1185">Reference proteome</keyword>
<dbReference type="VEuPathDB" id="VectorBase:AFAF007261"/>
<dbReference type="EMBL" id="AXCN02001850">
    <property type="status" value="NOT_ANNOTATED_CDS"/>
    <property type="molecule type" value="Genomic_DNA"/>
</dbReference>
<feature type="compositionally biased region" description="Basic and acidic residues" evidence="1">
    <location>
        <begin position="56"/>
        <end position="67"/>
    </location>
</feature>
<evidence type="ECO:0000313" key="3">
    <source>
        <dbReference type="Proteomes" id="UP000075886"/>
    </source>
</evidence>
<feature type="region of interest" description="Disordered" evidence="1">
    <location>
        <begin position="56"/>
        <end position="127"/>
    </location>
</feature>
<accession>A0A182QC78</accession>
<proteinExistence type="predicted"/>
<feature type="region of interest" description="Disordered" evidence="1">
    <location>
        <begin position="1"/>
        <end position="28"/>
    </location>
</feature>
<dbReference type="EnsemblMetazoa" id="AFAF007261-RA">
    <property type="protein sequence ID" value="AFAF007261-PA"/>
    <property type="gene ID" value="AFAF007261"/>
</dbReference>